<name>A0AAJ5XAF7_9SPHN</name>
<organism evidence="1 2">
    <name type="scientific">Candidatus Andeanibacterium colombiense</name>
    <dbReference type="NCBI Taxonomy" id="3121345"/>
    <lineage>
        <taxon>Bacteria</taxon>
        <taxon>Pseudomonadati</taxon>
        <taxon>Pseudomonadota</taxon>
        <taxon>Alphaproteobacteria</taxon>
        <taxon>Sphingomonadales</taxon>
        <taxon>Sphingomonadaceae</taxon>
        <taxon>Candidatus Andeanibacterium</taxon>
    </lineage>
</organism>
<evidence type="ECO:0000313" key="1">
    <source>
        <dbReference type="EMBL" id="WEK47571.1"/>
    </source>
</evidence>
<reference evidence="1" key="1">
    <citation type="submission" date="2023-03" db="EMBL/GenBank/DDBJ databases">
        <title>Andean soil-derived lignocellulolytic bacterial consortium as a source of novel taxa and putative plastic-active enzymes.</title>
        <authorList>
            <person name="Diaz-Garcia L."/>
            <person name="Chuvochina M."/>
            <person name="Feuerriegel G."/>
            <person name="Bunk B."/>
            <person name="Sproer C."/>
            <person name="Streit W.R."/>
            <person name="Rodriguez L.M."/>
            <person name="Overmann J."/>
            <person name="Jimenez D.J."/>
        </authorList>
    </citation>
    <scope>NUCLEOTIDE SEQUENCE</scope>
    <source>
        <strain evidence="1">MAG 26</strain>
    </source>
</reference>
<protein>
    <recommendedName>
        <fullName evidence="3">HEAT repeat domain-containing protein</fullName>
    </recommendedName>
</protein>
<dbReference type="Proteomes" id="UP001218362">
    <property type="component" value="Chromosome"/>
</dbReference>
<accession>A0AAJ5XAF7</accession>
<evidence type="ECO:0008006" key="3">
    <source>
        <dbReference type="Google" id="ProtNLM"/>
    </source>
</evidence>
<gene>
    <name evidence="1" type="ORF">P0Y56_04560</name>
</gene>
<evidence type="ECO:0000313" key="2">
    <source>
        <dbReference type="Proteomes" id="UP001218362"/>
    </source>
</evidence>
<dbReference type="KEGG" id="acob:P0Y56_04560"/>
<proteinExistence type="predicted"/>
<dbReference type="AlphaFoldDB" id="A0AAJ5XAF7"/>
<dbReference type="EMBL" id="CP119316">
    <property type="protein sequence ID" value="WEK47571.1"/>
    <property type="molecule type" value="Genomic_DNA"/>
</dbReference>
<sequence>MRRGALFAALGDGAALPAAQSALAAASEGWRTDPRCAALLHGLAEYGAGRAGEFFVDPAEATAAVEAFLAHMLPVLARHPLGQMPFRHGYDPRVSSLLLAREGRALLSLVAREPGRHERRAIGFDGGERCELVLAGSGRGQVIRRMDAALQRDPCLLAAGACVRLGAGDEALLVDEVETRLVSLRIDQLAGRPVAVREYALADGALLHQSAGDPQDSRIELALAVLGRMGRPDAAPAMAELARERAASDHLRWQALRECLALDSGAGLEALTAVARDPADSLNRPAGSLLDRLRAGHPEFAAMERA</sequence>